<comment type="caution">
    <text evidence="2">The sequence shown here is derived from an EMBL/GenBank/DDBJ whole genome shotgun (WGS) entry which is preliminary data.</text>
</comment>
<evidence type="ECO:0000313" key="2">
    <source>
        <dbReference type="EMBL" id="GBP57250.1"/>
    </source>
</evidence>
<keyword evidence="3" id="KW-1185">Reference proteome</keyword>
<organism evidence="2 3">
    <name type="scientific">Eumeta variegata</name>
    <name type="common">Bagworm moth</name>
    <name type="synonym">Eumeta japonica</name>
    <dbReference type="NCBI Taxonomy" id="151549"/>
    <lineage>
        <taxon>Eukaryota</taxon>
        <taxon>Metazoa</taxon>
        <taxon>Ecdysozoa</taxon>
        <taxon>Arthropoda</taxon>
        <taxon>Hexapoda</taxon>
        <taxon>Insecta</taxon>
        <taxon>Pterygota</taxon>
        <taxon>Neoptera</taxon>
        <taxon>Endopterygota</taxon>
        <taxon>Lepidoptera</taxon>
        <taxon>Glossata</taxon>
        <taxon>Ditrysia</taxon>
        <taxon>Tineoidea</taxon>
        <taxon>Psychidae</taxon>
        <taxon>Oiketicinae</taxon>
        <taxon>Eumeta</taxon>
    </lineage>
</organism>
<accession>A0A4C1X2C3</accession>
<proteinExistence type="predicted"/>
<feature type="region of interest" description="Disordered" evidence="1">
    <location>
        <begin position="46"/>
        <end position="70"/>
    </location>
</feature>
<reference evidence="2 3" key="1">
    <citation type="journal article" date="2019" name="Commun. Biol.">
        <title>The bagworm genome reveals a unique fibroin gene that provides high tensile strength.</title>
        <authorList>
            <person name="Kono N."/>
            <person name="Nakamura H."/>
            <person name="Ohtoshi R."/>
            <person name="Tomita M."/>
            <person name="Numata K."/>
            <person name="Arakawa K."/>
        </authorList>
    </citation>
    <scope>NUCLEOTIDE SEQUENCE [LARGE SCALE GENOMIC DNA]</scope>
</reference>
<sequence length="377" mass="41678">MRQELCGVLKAYKLVSAELRACTSARGQLTIVDVISGQLSLRGYEVPGPADEARHIPSGRRHRRGRPEISLRQRDFPSSETITRAGDVQISRVRFNISNRLSVSIAGRGGALRPRKHIISRFRRNPVKADRAFDRQHQEGVRRPRDDLSSDITGALLTMSFDRCPRGRCAGVAGAVNRLLRHYAYFGGPRIPLGKSPSAPRPSQHRIDHGMMSPVPGMEPLGASARRVRLCRFISHGDLCRRPVCLTVERGSDELLSQSGVTVMAPAAPHHADNNNQDSAAKKIRLFLNGRTLTSPTIPYRNIHDLDESLARGLRSLSNKSPYTGDARARRVAKISASDPYRAGARPAAIYIRRALFNALCAAARKQNSLFARRPLN</sequence>
<dbReference type="EMBL" id="BGZK01000712">
    <property type="protein sequence ID" value="GBP57250.1"/>
    <property type="molecule type" value="Genomic_DNA"/>
</dbReference>
<evidence type="ECO:0000256" key="1">
    <source>
        <dbReference type="SAM" id="MobiDB-lite"/>
    </source>
</evidence>
<evidence type="ECO:0000313" key="3">
    <source>
        <dbReference type="Proteomes" id="UP000299102"/>
    </source>
</evidence>
<dbReference type="Proteomes" id="UP000299102">
    <property type="component" value="Unassembled WGS sequence"/>
</dbReference>
<name>A0A4C1X2C3_EUMVA</name>
<dbReference type="AlphaFoldDB" id="A0A4C1X2C3"/>
<protein>
    <submittedName>
        <fullName evidence="2">Uncharacterized protein</fullName>
    </submittedName>
</protein>
<dbReference type="OrthoDB" id="296632at2759"/>
<gene>
    <name evidence="2" type="ORF">EVAR_44066_1</name>
</gene>